<dbReference type="Pfam" id="PF00248">
    <property type="entry name" value="Aldo_ket_red"/>
    <property type="match status" value="1"/>
</dbReference>
<dbReference type="InterPro" id="IPR036812">
    <property type="entry name" value="NAD(P)_OxRdtase_dom_sf"/>
</dbReference>
<keyword evidence="6" id="KW-1185">Reference proteome</keyword>
<dbReference type="SUPFAM" id="SSF51430">
    <property type="entry name" value="NAD(P)-linked oxidoreductase"/>
    <property type="match status" value="1"/>
</dbReference>
<evidence type="ECO:0000256" key="3">
    <source>
        <dbReference type="ARBA" id="ARBA00023002"/>
    </source>
</evidence>
<sequence length="275" mass="30589">MTDVPTQLLNDGRAIPQLGLGVFQTPPAETEAIVRAALAAGYRYVDTAKVYGNEEGVGAAVRDCPDWVFVTTKLWNPDQGHDSTLAAFDASMKRLGLDELDLYLIHWPVPRIDRFLDSWKAMIRLREERRVRSIGVSNFRIPDLQRLIDETGVVPAVNQVVLHPGFQQRELRRFHENHGIVTTSWSPLGRGEALADPVIGRIAAKHGKTPAQTIIRWHIDSGLNVIPKTANAGRLPENLDVFDFALDHEDLRTIEALDRADGRIGPDPAVMEMGV</sequence>
<organism evidence="5 6">
    <name type="scientific">Sphingomonas natans</name>
    <dbReference type="NCBI Taxonomy" id="3063330"/>
    <lineage>
        <taxon>Bacteria</taxon>
        <taxon>Pseudomonadati</taxon>
        <taxon>Pseudomonadota</taxon>
        <taxon>Alphaproteobacteria</taxon>
        <taxon>Sphingomonadales</taxon>
        <taxon>Sphingomonadaceae</taxon>
        <taxon>Sphingomonas</taxon>
    </lineage>
</organism>
<dbReference type="PROSITE" id="PS00063">
    <property type="entry name" value="ALDOKETO_REDUCTASE_3"/>
    <property type="match status" value="1"/>
</dbReference>
<evidence type="ECO:0000256" key="2">
    <source>
        <dbReference type="ARBA" id="ARBA00022857"/>
    </source>
</evidence>
<protein>
    <submittedName>
        <fullName evidence="5">Aldo/keto reductase</fullName>
    </submittedName>
</protein>
<proteinExistence type="inferred from homology"/>
<evidence type="ECO:0000313" key="5">
    <source>
        <dbReference type="EMBL" id="MDO6415073.1"/>
    </source>
</evidence>
<keyword evidence="2" id="KW-0521">NADP</keyword>
<keyword evidence="3" id="KW-0560">Oxidoreductase</keyword>
<dbReference type="PROSITE" id="PS00062">
    <property type="entry name" value="ALDOKETO_REDUCTASE_2"/>
    <property type="match status" value="1"/>
</dbReference>
<dbReference type="PIRSF" id="PIRSF000097">
    <property type="entry name" value="AKR"/>
    <property type="match status" value="1"/>
</dbReference>
<dbReference type="InterPro" id="IPR018170">
    <property type="entry name" value="Aldo/ket_reductase_CS"/>
</dbReference>
<dbReference type="Gene3D" id="3.20.20.100">
    <property type="entry name" value="NADP-dependent oxidoreductase domain"/>
    <property type="match status" value="1"/>
</dbReference>
<dbReference type="PANTHER" id="PTHR43827">
    <property type="entry name" value="2,5-DIKETO-D-GLUCONIC ACID REDUCTASE"/>
    <property type="match status" value="1"/>
</dbReference>
<accession>A0ABT8Y9R5</accession>
<dbReference type="PRINTS" id="PR00069">
    <property type="entry name" value="ALDKETRDTASE"/>
</dbReference>
<dbReference type="RefSeq" id="WP_303542820.1">
    <property type="nucleotide sequence ID" value="NZ_JAUOTP010000004.1"/>
</dbReference>
<dbReference type="EMBL" id="JAUOTP010000004">
    <property type="protein sequence ID" value="MDO6415073.1"/>
    <property type="molecule type" value="Genomic_DNA"/>
</dbReference>
<dbReference type="Proteomes" id="UP001169764">
    <property type="component" value="Unassembled WGS sequence"/>
</dbReference>
<dbReference type="PANTHER" id="PTHR43827:SF3">
    <property type="entry name" value="NADP-DEPENDENT OXIDOREDUCTASE DOMAIN-CONTAINING PROTEIN"/>
    <property type="match status" value="1"/>
</dbReference>
<feature type="domain" description="NADP-dependent oxidoreductase" evidence="4">
    <location>
        <begin position="24"/>
        <end position="258"/>
    </location>
</feature>
<evidence type="ECO:0000313" key="6">
    <source>
        <dbReference type="Proteomes" id="UP001169764"/>
    </source>
</evidence>
<gene>
    <name evidence="5" type="ORF">Q4F19_11840</name>
</gene>
<name>A0ABT8Y9R5_9SPHN</name>
<dbReference type="InterPro" id="IPR020471">
    <property type="entry name" value="AKR"/>
</dbReference>
<reference evidence="5" key="1">
    <citation type="submission" date="2023-07" db="EMBL/GenBank/DDBJ databases">
        <authorList>
            <person name="Kim M."/>
        </authorList>
    </citation>
    <scope>NUCLEOTIDE SEQUENCE</scope>
    <source>
        <strain evidence="5">BIUV-7</strain>
    </source>
</reference>
<evidence type="ECO:0000256" key="1">
    <source>
        <dbReference type="ARBA" id="ARBA00007905"/>
    </source>
</evidence>
<dbReference type="InterPro" id="IPR023210">
    <property type="entry name" value="NADP_OxRdtase_dom"/>
</dbReference>
<evidence type="ECO:0000259" key="4">
    <source>
        <dbReference type="Pfam" id="PF00248"/>
    </source>
</evidence>
<comment type="caution">
    <text evidence="5">The sequence shown here is derived from an EMBL/GenBank/DDBJ whole genome shotgun (WGS) entry which is preliminary data.</text>
</comment>
<comment type="similarity">
    <text evidence="1">Belongs to the aldo/keto reductase family.</text>
</comment>